<dbReference type="AlphaFoldDB" id="A0A9Q3XD89"/>
<accession>A0A9Q3XD89</accession>
<keyword evidence="1" id="KW-0812">Transmembrane</keyword>
<dbReference type="RefSeq" id="WP_221428239.1">
    <property type="nucleotide sequence ID" value="NZ_JAHVKP010000001.1"/>
</dbReference>
<comment type="caution">
    <text evidence="2">The sequence shown here is derived from an EMBL/GenBank/DDBJ whole genome shotgun (WGS) entry which is preliminary data.</text>
</comment>
<organism evidence="2 3">
    <name type="scientific">Qipengyuania aquimaris</name>
    <dbReference type="NCBI Taxonomy" id="255984"/>
    <lineage>
        <taxon>Bacteria</taxon>
        <taxon>Pseudomonadati</taxon>
        <taxon>Pseudomonadota</taxon>
        <taxon>Alphaproteobacteria</taxon>
        <taxon>Sphingomonadales</taxon>
        <taxon>Erythrobacteraceae</taxon>
        <taxon>Qipengyuania</taxon>
    </lineage>
</organism>
<protein>
    <submittedName>
        <fullName evidence="2">Uncharacterized protein</fullName>
    </submittedName>
</protein>
<keyword evidence="1" id="KW-0472">Membrane</keyword>
<sequence length="72" mass="7947">MAVATKLAEAPSMVHGCYDCGLLDGTPARDSLVDFMLVAPVLIFAAFIAFRAFQLLREKLNANRRRSQDGFE</sequence>
<evidence type="ECO:0000313" key="2">
    <source>
        <dbReference type="EMBL" id="MBY6217511.1"/>
    </source>
</evidence>
<keyword evidence="1" id="KW-1133">Transmembrane helix</keyword>
<dbReference type="EMBL" id="JAHVKP010000001">
    <property type="protein sequence ID" value="MBY6217511.1"/>
    <property type="molecule type" value="Genomic_DNA"/>
</dbReference>
<dbReference type="Proteomes" id="UP000824927">
    <property type="component" value="Unassembled WGS sequence"/>
</dbReference>
<name>A0A9Q3XD89_9SPHN</name>
<proteinExistence type="predicted"/>
<evidence type="ECO:0000256" key="1">
    <source>
        <dbReference type="SAM" id="Phobius"/>
    </source>
</evidence>
<reference evidence="2" key="1">
    <citation type="submission" date="2021-06" db="EMBL/GenBank/DDBJ databases">
        <title>50 bacteria genomes isolated from Dapeng, Shenzhen, China.</title>
        <authorList>
            <person name="Zheng W."/>
            <person name="Yu S."/>
            <person name="Huang Y."/>
        </authorList>
    </citation>
    <scope>NUCLEOTIDE SEQUENCE</scope>
    <source>
        <strain evidence="2">DP4N28-2</strain>
    </source>
</reference>
<gene>
    <name evidence="2" type="ORF">KUV31_04075</name>
</gene>
<evidence type="ECO:0000313" key="3">
    <source>
        <dbReference type="Proteomes" id="UP000824927"/>
    </source>
</evidence>
<feature type="transmembrane region" description="Helical" evidence="1">
    <location>
        <begin position="35"/>
        <end position="56"/>
    </location>
</feature>